<dbReference type="Proteomes" id="UP000433071">
    <property type="component" value="Unassembled WGS sequence"/>
</dbReference>
<gene>
    <name evidence="2" type="ORF">GJ743_06110</name>
</gene>
<protein>
    <submittedName>
        <fullName evidence="2">TIGR02453 family protein</fullName>
    </submittedName>
</protein>
<proteinExistence type="predicted"/>
<accession>A0A6I3M9B2</accession>
<evidence type="ECO:0000256" key="1">
    <source>
        <dbReference type="SAM" id="MobiDB-lite"/>
    </source>
</evidence>
<dbReference type="EMBL" id="WMLB01000017">
    <property type="protein sequence ID" value="MTH67946.1"/>
    <property type="molecule type" value="Genomic_DNA"/>
</dbReference>
<name>A0A6I3M9B2_9MICO</name>
<evidence type="ECO:0000313" key="3">
    <source>
        <dbReference type="Proteomes" id="UP000433071"/>
    </source>
</evidence>
<sequence length="241" mass="26009">MRATQGPAGPQPSEPGPIVTADRSPDGSTGPGDGFAPDERLFPPEAFAFYAGLGADNSREWWQAHRSDYERFVRMPLERLAAVAGERYGPAKVFRPNRDVRFSADKSPYKLNGAMTAGRVGGVYVSISVEGLHAGGGLYEPSREQLQRAREAIAADGPAAAALAEIVRSIEHDGLELAGPFLKTAPRGFDREHPRIRLLRLTHFAGLATLPPEATMADLDRVWHAVEPLLGWVGTHAEPAV</sequence>
<dbReference type="Pfam" id="PF09365">
    <property type="entry name" value="DUF2461"/>
    <property type="match status" value="1"/>
</dbReference>
<reference evidence="2 3" key="1">
    <citation type="submission" date="2019-11" db="EMBL/GenBank/DDBJ databases">
        <title>Agromyces kandeliae sp. nov., isolated from mangrove soil.</title>
        <authorList>
            <person name="Wang R."/>
        </authorList>
    </citation>
    <scope>NUCLEOTIDE SEQUENCE [LARGE SCALE GENOMIC DNA]</scope>
    <source>
        <strain evidence="2 3">JCM 11433</strain>
    </source>
</reference>
<dbReference type="PANTHER" id="PTHR36452:SF1">
    <property type="entry name" value="DUF2461 DOMAIN-CONTAINING PROTEIN"/>
    <property type="match status" value="1"/>
</dbReference>
<keyword evidence="3" id="KW-1185">Reference proteome</keyword>
<dbReference type="InterPro" id="IPR012808">
    <property type="entry name" value="CHP02453"/>
</dbReference>
<dbReference type="AlphaFoldDB" id="A0A6I3M9B2"/>
<dbReference type="NCBIfam" id="TIGR02453">
    <property type="entry name" value="TIGR02453 family protein"/>
    <property type="match status" value="1"/>
</dbReference>
<organism evidence="2 3">
    <name type="scientific">Agromyces bracchium</name>
    <dbReference type="NCBI Taxonomy" id="88376"/>
    <lineage>
        <taxon>Bacteria</taxon>
        <taxon>Bacillati</taxon>
        <taxon>Actinomycetota</taxon>
        <taxon>Actinomycetes</taxon>
        <taxon>Micrococcales</taxon>
        <taxon>Microbacteriaceae</taxon>
        <taxon>Agromyces</taxon>
    </lineage>
</organism>
<dbReference type="PANTHER" id="PTHR36452">
    <property type="entry name" value="CHROMOSOME 12, WHOLE GENOME SHOTGUN SEQUENCE"/>
    <property type="match status" value="1"/>
</dbReference>
<evidence type="ECO:0000313" key="2">
    <source>
        <dbReference type="EMBL" id="MTH67946.1"/>
    </source>
</evidence>
<comment type="caution">
    <text evidence="2">The sequence shown here is derived from an EMBL/GenBank/DDBJ whole genome shotgun (WGS) entry which is preliminary data.</text>
</comment>
<feature type="region of interest" description="Disordered" evidence="1">
    <location>
        <begin position="1"/>
        <end position="38"/>
    </location>
</feature>